<dbReference type="InterPro" id="IPR038377">
    <property type="entry name" value="Na/Glc_symporter_sf"/>
</dbReference>
<dbReference type="CDD" id="cd11492">
    <property type="entry name" value="SLC5sbd_NIS-SMVT"/>
    <property type="match status" value="1"/>
</dbReference>
<keyword evidence="5 14" id="KW-0812">Transmembrane</keyword>
<dbReference type="InterPro" id="IPR051163">
    <property type="entry name" value="Sodium:Solute_Symporter_SSF"/>
</dbReference>
<dbReference type="Pfam" id="PF00474">
    <property type="entry name" value="SSF"/>
    <property type="match status" value="1"/>
</dbReference>
<dbReference type="PANTHER" id="PTHR42985">
    <property type="entry name" value="SODIUM-COUPLED MONOCARBOXYLATE TRANSPORTER"/>
    <property type="match status" value="1"/>
</dbReference>
<evidence type="ECO:0008006" key="17">
    <source>
        <dbReference type="Google" id="ProtNLM"/>
    </source>
</evidence>
<dbReference type="GO" id="GO:0015293">
    <property type="term" value="F:symporter activity"/>
    <property type="evidence" value="ECO:0007669"/>
    <property type="project" value="TreeGrafter"/>
</dbReference>
<dbReference type="EMBL" id="JALNTZ010000002">
    <property type="protein sequence ID" value="KAJ3663252.1"/>
    <property type="molecule type" value="Genomic_DNA"/>
</dbReference>
<dbReference type="GO" id="GO:0006814">
    <property type="term" value="P:sodium ion transport"/>
    <property type="evidence" value="ECO:0007669"/>
    <property type="project" value="UniProtKB-KW"/>
</dbReference>
<feature type="transmembrane region" description="Helical" evidence="14">
    <location>
        <begin position="455"/>
        <end position="474"/>
    </location>
</feature>
<evidence type="ECO:0000256" key="1">
    <source>
        <dbReference type="ARBA" id="ARBA00004651"/>
    </source>
</evidence>
<evidence type="ECO:0000256" key="14">
    <source>
        <dbReference type="SAM" id="Phobius"/>
    </source>
</evidence>
<organism evidence="15 16">
    <name type="scientific">Zophobas morio</name>
    <dbReference type="NCBI Taxonomy" id="2755281"/>
    <lineage>
        <taxon>Eukaryota</taxon>
        <taxon>Metazoa</taxon>
        <taxon>Ecdysozoa</taxon>
        <taxon>Arthropoda</taxon>
        <taxon>Hexapoda</taxon>
        <taxon>Insecta</taxon>
        <taxon>Pterygota</taxon>
        <taxon>Neoptera</taxon>
        <taxon>Endopterygota</taxon>
        <taxon>Coleoptera</taxon>
        <taxon>Polyphaga</taxon>
        <taxon>Cucujiformia</taxon>
        <taxon>Tenebrionidae</taxon>
        <taxon>Zophobas</taxon>
    </lineage>
</organism>
<keyword evidence="8" id="KW-0406">Ion transport</keyword>
<keyword evidence="7" id="KW-0915">Sodium</keyword>
<dbReference type="Proteomes" id="UP001168821">
    <property type="component" value="Unassembled WGS sequence"/>
</dbReference>
<comment type="catalytic activity">
    <reaction evidence="12">
        <text>iodide(out) + 2 Na(+)(out) = iodide(in) + 2 Na(+)(in)</text>
        <dbReference type="Rhea" id="RHEA:71207"/>
        <dbReference type="ChEBI" id="CHEBI:16382"/>
        <dbReference type="ChEBI" id="CHEBI:29101"/>
    </reaction>
</comment>
<evidence type="ECO:0000256" key="9">
    <source>
        <dbReference type="ARBA" id="ARBA00023136"/>
    </source>
</evidence>
<dbReference type="PROSITE" id="PS00457">
    <property type="entry name" value="NA_SOLUT_SYMP_2"/>
    <property type="match status" value="1"/>
</dbReference>
<feature type="transmembrane region" description="Helical" evidence="14">
    <location>
        <begin position="398"/>
        <end position="417"/>
    </location>
</feature>
<protein>
    <recommendedName>
        <fullName evidence="17">Sodium-coupled monocarboxylate transporter 1</fullName>
    </recommendedName>
</protein>
<keyword evidence="16" id="KW-1185">Reference proteome</keyword>
<dbReference type="GO" id="GO:0015075">
    <property type="term" value="F:monoatomic ion transmembrane transporter activity"/>
    <property type="evidence" value="ECO:0007669"/>
    <property type="project" value="UniProtKB-ARBA"/>
</dbReference>
<gene>
    <name evidence="15" type="ORF">Zmor_007555</name>
</gene>
<dbReference type="PANTHER" id="PTHR42985:SF21">
    <property type="entry name" value="SODIUM-DEPENDENT MULTIVITAMIN TRANSPORTER-LIKE PROTEIN"/>
    <property type="match status" value="1"/>
</dbReference>
<evidence type="ECO:0000256" key="10">
    <source>
        <dbReference type="ARBA" id="ARBA00023180"/>
    </source>
</evidence>
<evidence type="ECO:0000256" key="13">
    <source>
        <dbReference type="RuleBase" id="RU362091"/>
    </source>
</evidence>
<keyword evidence="9 14" id="KW-0472">Membrane</keyword>
<evidence type="ECO:0000256" key="5">
    <source>
        <dbReference type="ARBA" id="ARBA00022692"/>
    </source>
</evidence>
<evidence type="ECO:0000256" key="6">
    <source>
        <dbReference type="ARBA" id="ARBA00022989"/>
    </source>
</evidence>
<dbReference type="GO" id="GO:0098660">
    <property type="term" value="P:inorganic ion transmembrane transport"/>
    <property type="evidence" value="ECO:0007669"/>
    <property type="project" value="UniProtKB-ARBA"/>
</dbReference>
<comment type="caution">
    <text evidence="15">The sequence shown here is derived from an EMBL/GenBank/DDBJ whole genome shotgun (WGS) entry which is preliminary data.</text>
</comment>
<evidence type="ECO:0000256" key="3">
    <source>
        <dbReference type="ARBA" id="ARBA00022448"/>
    </source>
</evidence>
<dbReference type="AlphaFoldDB" id="A0AA38IZU8"/>
<comment type="subcellular location">
    <subcellularLocation>
        <location evidence="1">Cell membrane</location>
        <topology evidence="1">Multi-pass membrane protein</topology>
    </subcellularLocation>
</comment>
<keyword evidence="4" id="KW-1003">Cell membrane</keyword>
<keyword evidence="10" id="KW-0325">Glycoprotein</keyword>
<comment type="similarity">
    <text evidence="2 13">Belongs to the sodium:solute symporter (SSF) (TC 2.A.21) family.</text>
</comment>
<dbReference type="PROSITE" id="PS50283">
    <property type="entry name" value="NA_SOLUT_SYMP_3"/>
    <property type="match status" value="1"/>
</dbReference>
<feature type="transmembrane region" description="Helical" evidence="14">
    <location>
        <begin position="353"/>
        <end position="378"/>
    </location>
</feature>
<feature type="transmembrane region" description="Helical" evidence="14">
    <location>
        <begin position="143"/>
        <end position="167"/>
    </location>
</feature>
<dbReference type="GO" id="GO:0005886">
    <property type="term" value="C:plasma membrane"/>
    <property type="evidence" value="ECO:0007669"/>
    <property type="project" value="UniProtKB-SubCell"/>
</dbReference>
<evidence type="ECO:0000313" key="15">
    <source>
        <dbReference type="EMBL" id="KAJ3663252.1"/>
    </source>
</evidence>
<dbReference type="InterPro" id="IPR018212">
    <property type="entry name" value="Na/solute_symporter_CS"/>
</dbReference>
<keyword evidence="3" id="KW-0813">Transport</keyword>
<feature type="transmembrane region" description="Helical" evidence="14">
    <location>
        <begin position="204"/>
        <end position="221"/>
    </location>
</feature>
<evidence type="ECO:0000256" key="7">
    <source>
        <dbReference type="ARBA" id="ARBA00023053"/>
    </source>
</evidence>
<feature type="transmembrane region" description="Helical" evidence="14">
    <location>
        <begin position="533"/>
        <end position="553"/>
    </location>
</feature>
<evidence type="ECO:0000313" key="16">
    <source>
        <dbReference type="Proteomes" id="UP001168821"/>
    </source>
</evidence>
<dbReference type="NCBIfam" id="TIGR00813">
    <property type="entry name" value="sss"/>
    <property type="match status" value="1"/>
</dbReference>
<proteinExistence type="inferred from homology"/>
<keyword evidence="11" id="KW-0739">Sodium transport</keyword>
<feature type="transmembrane region" description="Helical" evidence="14">
    <location>
        <begin position="173"/>
        <end position="192"/>
    </location>
</feature>
<evidence type="ECO:0000256" key="8">
    <source>
        <dbReference type="ARBA" id="ARBA00023065"/>
    </source>
</evidence>
<keyword evidence="6 14" id="KW-1133">Transmembrane helix</keyword>
<feature type="transmembrane region" description="Helical" evidence="14">
    <location>
        <begin position="293"/>
        <end position="315"/>
    </location>
</feature>
<feature type="transmembrane region" description="Helical" evidence="14">
    <location>
        <begin position="67"/>
        <end position="87"/>
    </location>
</feature>
<evidence type="ECO:0000256" key="2">
    <source>
        <dbReference type="ARBA" id="ARBA00006434"/>
    </source>
</evidence>
<feature type="transmembrane region" description="Helical" evidence="14">
    <location>
        <begin position="99"/>
        <end position="123"/>
    </location>
</feature>
<feature type="transmembrane region" description="Helical" evidence="14">
    <location>
        <begin position="28"/>
        <end position="47"/>
    </location>
</feature>
<evidence type="ECO:0000256" key="11">
    <source>
        <dbReference type="ARBA" id="ARBA00023201"/>
    </source>
</evidence>
<dbReference type="Gene3D" id="1.20.1730.10">
    <property type="entry name" value="Sodium/glucose cotransporter"/>
    <property type="match status" value="1"/>
</dbReference>
<name>A0AA38IZU8_9CUCU</name>
<feature type="transmembrane region" description="Helical" evidence="14">
    <location>
        <begin position="423"/>
        <end position="448"/>
    </location>
</feature>
<dbReference type="InterPro" id="IPR001734">
    <property type="entry name" value="Na/solute_symporter"/>
</dbReference>
<accession>A0AA38IZU8</accession>
<evidence type="ECO:0000256" key="12">
    <source>
        <dbReference type="ARBA" id="ARBA00036099"/>
    </source>
</evidence>
<reference evidence="15" key="1">
    <citation type="journal article" date="2023" name="G3 (Bethesda)">
        <title>Whole genome assemblies of Zophobas morio and Tenebrio molitor.</title>
        <authorList>
            <person name="Kaur S."/>
            <person name="Stinson S.A."/>
            <person name="diCenzo G.C."/>
        </authorList>
    </citation>
    <scope>NUCLEOTIDE SEQUENCE</scope>
    <source>
        <strain evidence="15">QUZm001</strain>
    </source>
</reference>
<evidence type="ECO:0000256" key="4">
    <source>
        <dbReference type="ARBA" id="ARBA00022475"/>
    </source>
</evidence>
<feature type="transmembrane region" description="Helical" evidence="14">
    <location>
        <begin position="254"/>
        <end position="272"/>
    </location>
</feature>
<sequence length="614" mass="67716">MDLVNSTSTTVIDAVAKLSKVGFSWYDYILFSVMLLFSAIIGIYFGCFGTKQSTANEYLMGGKTMKVIPIAISLVASHTSGITLLALPADVYRYGAGYWLGGISMAILCVITVYVYLPVFYNLELISTYEYLERRFDNKARQFASFLYALGVFLYLPIVVYIPALAFSAATGVNVHFITPLVCSVCIFYTTIGGLKAVVWTDTLQFTVTVGAIATVFMLGVKSAGGFTFVWNKAIEGHRLDIFDFDLDPTKRDTFWIVIIGLTFHWLAQISVHQSCVQKFLSVPTLKDSMMSVVYYTVGMTVMKTASVLTGFVMYTKYSACDPFTTKQVTRNDQLLPYYVLDVAKNIPGLSGLFIAGVFSAALSTLSANLNCLAGTIYEDFVSKIVTKNISPKTSSNILKVIVILTGILCTALVFAIEHMGGLLTLSISFHAVTQGPMLAMFTLGMLFPKANSKGALYGGIGGLLFLASISFPAKYFEMQGLFKYAPKPLSVDGCSFMNHTNFVFNATVFNTTSNYMSLKSESVPYIFRISHYYYSLMGCTVSIVLGLIISYMTNKEDHPVDRSLLSPVIYRFLPKDSKINGTLRYSSVEKELQVDPLSTKHRENGLETIDTTT</sequence>